<dbReference type="RefSeq" id="WP_200345312.1">
    <property type="nucleotide sequence ID" value="NZ_NRSJ01000007.1"/>
</dbReference>
<keyword evidence="1" id="KW-0732">Signal</keyword>
<keyword evidence="3" id="KW-1185">Reference proteome</keyword>
<dbReference type="Proteomes" id="UP001296776">
    <property type="component" value="Unassembled WGS sequence"/>
</dbReference>
<evidence type="ECO:0000256" key="1">
    <source>
        <dbReference type="SAM" id="SignalP"/>
    </source>
</evidence>
<organism evidence="2 3">
    <name type="scientific">Halochromatium glycolicum</name>
    <dbReference type="NCBI Taxonomy" id="85075"/>
    <lineage>
        <taxon>Bacteria</taxon>
        <taxon>Pseudomonadati</taxon>
        <taxon>Pseudomonadota</taxon>
        <taxon>Gammaproteobacteria</taxon>
        <taxon>Chromatiales</taxon>
        <taxon>Chromatiaceae</taxon>
        <taxon>Halochromatium</taxon>
    </lineage>
</organism>
<comment type="caution">
    <text evidence="2">The sequence shown here is derived from an EMBL/GenBank/DDBJ whole genome shotgun (WGS) entry which is preliminary data.</text>
</comment>
<sequence length="208" mass="22726">MHFTFIVALFLALAPLRPASAGGSDAAETMAEAMARMMEAMGMLDVDDRARMPSMPYMMPGMGGLGYGQMPWTQMPWSQIPGYGAFSDPIKAFGMPGFANQMGSASAWPWGGAAAGILDGVWEGRDGGLLIVRGQRFRLQAAQGGHIEGLIRRRGDRLVLYEPTSETTKAYEMAMQQGRMVLRDDAGYTYLYRRLWLDEPAYGAGHAD</sequence>
<dbReference type="EMBL" id="NRSJ01000007">
    <property type="protein sequence ID" value="MBK1704140.1"/>
    <property type="molecule type" value="Genomic_DNA"/>
</dbReference>
<evidence type="ECO:0000313" key="2">
    <source>
        <dbReference type="EMBL" id="MBK1704140.1"/>
    </source>
</evidence>
<reference evidence="2" key="2">
    <citation type="journal article" date="2020" name="Microorganisms">
        <title>Osmotic Adaptation and Compatible Solute Biosynthesis of Phototrophic Bacteria as Revealed from Genome Analyses.</title>
        <authorList>
            <person name="Imhoff J.F."/>
            <person name="Rahn T."/>
            <person name="Kunzel S."/>
            <person name="Keller A."/>
            <person name="Neulinger S.C."/>
        </authorList>
    </citation>
    <scope>NUCLEOTIDE SEQUENCE</scope>
    <source>
        <strain evidence="2">DSM 11080</strain>
    </source>
</reference>
<reference evidence="2" key="1">
    <citation type="submission" date="2017-08" db="EMBL/GenBank/DDBJ databases">
        <authorList>
            <person name="Imhoff J.F."/>
            <person name="Rahn T."/>
            <person name="Kuenzel S."/>
            <person name="Neulinger S.C."/>
        </authorList>
    </citation>
    <scope>NUCLEOTIDE SEQUENCE</scope>
    <source>
        <strain evidence="2">DSM 11080</strain>
    </source>
</reference>
<gene>
    <name evidence="2" type="ORF">CKO40_06155</name>
</gene>
<accession>A0AAJ0U3G8</accession>
<proteinExistence type="predicted"/>
<name>A0AAJ0U3G8_9GAMM</name>
<protein>
    <submittedName>
        <fullName evidence="2">Uncharacterized protein</fullName>
    </submittedName>
</protein>
<dbReference type="AlphaFoldDB" id="A0AAJ0U3G8"/>
<feature type="chain" id="PRO_5042590454" evidence="1">
    <location>
        <begin position="22"/>
        <end position="208"/>
    </location>
</feature>
<evidence type="ECO:0000313" key="3">
    <source>
        <dbReference type="Proteomes" id="UP001296776"/>
    </source>
</evidence>
<feature type="signal peptide" evidence="1">
    <location>
        <begin position="1"/>
        <end position="21"/>
    </location>
</feature>